<organism evidence="1 2">
    <name type="scientific">Gluconacetobacter liquefaciens</name>
    <name type="common">Acetobacter liquefaciens</name>
    <dbReference type="NCBI Taxonomy" id="89584"/>
    <lineage>
        <taxon>Bacteria</taxon>
        <taxon>Pseudomonadati</taxon>
        <taxon>Pseudomonadota</taxon>
        <taxon>Alphaproteobacteria</taxon>
        <taxon>Acetobacterales</taxon>
        <taxon>Acetobacteraceae</taxon>
        <taxon>Gluconacetobacter</taxon>
    </lineage>
</organism>
<evidence type="ECO:0000313" key="1">
    <source>
        <dbReference type="EMBL" id="RDI34143.1"/>
    </source>
</evidence>
<name>A0A370FV16_GLULI</name>
<proteinExistence type="predicted"/>
<comment type="caution">
    <text evidence="1">The sequence shown here is derived from an EMBL/GenBank/DDBJ whole genome shotgun (WGS) entry which is preliminary data.</text>
</comment>
<reference evidence="1 2" key="1">
    <citation type="submission" date="2018-07" db="EMBL/GenBank/DDBJ databases">
        <title>Genomic Encyclopedia of Type Strains, Phase IV (KMG-IV): sequencing the most valuable type-strain genomes for metagenomic binning, comparative biology and taxonomic classification.</title>
        <authorList>
            <person name="Goeker M."/>
        </authorList>
    </citation>
    <scope>NUCLEOTIDE SEQUENCE [LARGE SCALE GENOMIC DNA]</scope>
    <source>
        <strain evidence="1 2">DSM 5603</strain>
    </source>
</reference>
<keyword evidence="2" id="KW-1185">Reference proteome</keyword>
<dbReference type="AlphaFoldDB" id="A0A370FV16"/>
<protein>
    <submittedName>
        <fullName evidence="1">Uncharacterized protein</fullName>
    </submittedName>
</protein>
<dbReference type="Proteomes" id="UP000254958">
    <property type="component" value="Unassembled WGS sequence"/>
</dbReference>
<sequence>MPVESIAIHKAVPHLARHPAGVDARLARRMIMDSHRTRF</sequence>
<dbReference type="EMBL" id="QQAW01000016">
    <property type="protein sequence ID" value="RDI34143.1"/>
    <property type="molecule type" value="Genomic_DNA"/>
</dbReference>
<gene>
    <name evidence="1" type="ORF">C7453_1164</name>
</gene>
<evidence type="ECO:0000313" key="2">
    <source>
        <dbReference type="Proteomes" id="UP000254958"/>
    </source>
</evidence>
<accession>A0A370FV16</accession>